<reference evidence="4 5" key="1">
    <citation type="submission" date="2019-11" db="EMBL/GenBank/DDBJ databases">
        <title>Draft genome sequences of five Paenibacillus species of dairy origin.</title>
        <authorList>
            <person name="Olajide A.M."/>
            <person name="Chen S."/>
            <person name="Lapointe G."/>
        </authorList>
    </citation>
    <scope>NUCLEOTIDE SEQUENCE [LARGE SCALE GENOMIC DNA]</scope>
    <source>
        <strain evidence="4 5">3CT49</strain>
    </source>
</reference>
<feature type="transmembrane region" description="Helical" evidence="2">
    <location>
        <begin position="88"/>
        <end position="109"/>
    </location>
</feature>
<feature type="transmembrane region" description="Helical" evidence="2">
    <location>
        <begin position="115"/>
        <end position="131"/>
    </location>
</feature>
<dbReference type="AlphaFoldDB" id="A0A6N8EZE8"/>
<dbReference type="EMBL" id="WNZZ01000010">
    <property type="protein sequence ID" value="MUG23732.1"/>
    <property type="molecule type" value="Genomic_DNA"/>
</dbReference>
<evidence type="ECO:0000313" key="5">
    <source>
        <dbReference type="Proteomes" id="UP000442469"/>
    </source>
</evidence>
<evidence type="ECO:0000256" key="2">
    <source>
        <dbReference type="SAM" id="Phobius"/>
    </source>
</evidence>
<dbReference type="InterPro" id="IPR036034">
    <property type="entry name" value="PDZ_sf"/>
</dbReference>
<organism evidence="4 5">
    <name type="scientific">Paenibacillus macerans</name>
    <name type="common">Bacillus macerans</name>
    <dbReference type="NCBI Taxonomy" id="44252"/>
    <lineage>
        <taxon>Bacteria</taxon>
        <taxon>Bacillati</taxon>
        <taxon>Bacillota</taxon>
        <taxon>Bacilli</taxon>
        <taxon>Bacillales</taxon>
        <taxon>Paenibacillaceae</taxon>
        <taxon>Paenibacillus</taxon>
    </lineage>
</organism>
<dbReference type="Proteomes" id="UP000442469">
    <property type="component" value="Unassembled WGS sequence"/>
</dbReference>
<keyword evidence="2" id="KW-1133">Transmembrane helix</keyword>
<feature type="transmembrane region" description="Helical" evidence="2">
    <location>
        <begin position="215"/>
        <end position="234"/>
    </location>
</feature>
<gene>
    <name evidence="4" type="ORF">GNQ08_15165</name>
</gene>
<feature type="transmembrane region" description="Helical" evidence="2">
    <location>
        <begin position="176"/>
        <end position="194"/>
    </location>
</feature>
<dbReference type="InterPro" id="IPR041489">
    <property type="entry name" value="PDZ_6"/>
</dbReference>
<feature type="transmembrane region" description="Helical" evidence="2">
    <location>
        <begin position="138"/>
        <end position="156"/>
    </location>
</feature>
<feature type="domain" description="PDZ" evidence="3">
    <location>
        <begin position="322"/>
        <end position="399"/>
    </location>
</feature>
<keyword evidence="2" id="KW-0472">Membrane</keyword>
<evidence type="ECO:0000256" key="1">
    <source>
        <dbReference type="SAM" id="MobiDB-lite"/>
    </source>
</evidence>
<feature type="transmembrane region" description="Helical" evidence="2">
    <location>
        <begin position="287"/>
        <end position="304"/>
    </location>
</feature>
<sequence>MLKAETNTPRKDASENGPKLSACCEKEREHPLDLILEGLWSLAEAAAQLFLQPFYYISIIMIALLYRRQVLLERKLFHARLHSWGAKTWRTVIAGLLAGITVSVLFAFLGMDLTLEGIVCIWAVTIVLLLFRVRYLCLAYSVGLLGVAQFGLNLFPGFAGTGWGGEIVRIVRELDIPALLCLVGLLHIAEGLLVRWQGASFAGPLFYEGKRGKLVGGYQMQSLWAVPLFLLVPMETTGNVLPWTPFFGGDAWQGGFGMIGLPIIIGFSEMTMGLLPKDKARVSSRRLLAYGAAVLVLALAAAWWSPLLLLAALAAFLLHEGLVWYSRYEEQQRSPLYVNPQGGVRVLAVLPGSPADELGIRAGETIVKVNGVPVPTKEDLHAALRINPAYCKLEVRNLAGESKFLQRAIYAGDHHQLGAILAPDELAPAAVRLQPLSLLQLVRPRRSARAVRGARASGGGGAAAEGACPAGAGVSGAGAAGPA</sequence>
<accession>A0A6N8EZE8</accession>
<protein>
    <submittedName>
        <fullName evidence="4">PDZ domain-containing protein</fullName>
    </submittedName>
</protein>
<dbReference type="Pfam" id="PF17820">
    <property type="entry name" value="PDZ_6"/>
    <property type="match status" value="1"/>
</dbReference>
<dbReference type="Gene3D" id="2.30.42.10">
    <property type="match status" value="1"/>
</dbReference>
<proteinExistence type="predicted"/>
<dbReference type="SUPFAM" id="SSF50156">
    <property type="entry name" value="PDZ domain-like"/>
    <property type="match status" value="1"/>
</dbReference>
<feature type="transmembrane region" description="Helical" evidence="2">
    <location>
        <begin position="254"/>
        <end position="275"/>
    </location>
</feature>
<evidence type="ECO:0000259" key="3">
    <source>
        <dbReference type="PROSITE" id="PS50106"/>
    </source>
</evidence>
<keyword evidence="2" id="KW-0812">Transmembrane</keyword>
<name>A0A6N8EZE8_PAEMA</name>
<evidence type="ECO:0000313" key="4">
    <source>
        <dbReference type="EMBL" id="MUG23732.1"/>
    </source>
</evidence>
<comment type="caution">
    <text evidence="4">The sequence shown here is derived from an EMBL/GenBank/DDBJ whole genome shotgun (WGS) entry which is preliminary data.</text>
</comment>
<dbReference type="PROSITE" id="PS50106">
    <property type="entry name" value="PDZ"/>
    <property type="match status" value="1"/>
</dbReference>
<feature type="region of interest" description="Disordered" evidence="1">
    <location>
        <begin position="1"/>
        <end position="20"/>
    </location>
</feature>
<feature type="transmembrane region" description="Helical" evidence="2">
    <location>
        <begin position="49"/>
        <end position="67"/>
    </location>
</feature>
<dbReference type="InterPro" id="IPR001478">
    <property type="entry name" value="PDZ"/>
</dbReference>
<dbReference type="SMART" id="SM00228">
    <property type="entry name" value="PDZ"/>
    <property type="match status" value="1"/>
</dbReference>